<evidence type="ECO:0000313" key="3">
    <source>
        <dbReference type="Proteomes" id="UP000481861"/>
    </source>
</evidence>
<gene>
    <name evidence="2" type="ORF">BDV95DRAFT_662417</name>
</gene>
<evidence type="ECO:0000256" key="1">
    <source>
        <dbReference type="SAM" id="MobiDB-lite"/>
    </source>
</evidence>
<accession>A0A7C8M9H6</accession>
<comment type="caution">
    <text evidence="2">The sequence shown here is derived from an EMBL/GenBank/DDBJ whole genome shotgun (WGS) entry which is preliminary data.</text>
</comment>
<dbReference type="Proteomes" id="UP000481861">
    <property type="component" value="Unassembled WGS sequence"/>
</dbReference>
<evidence type="ECO:0000313" key="2">
    <source>
        <dbReference type="EMBL" id="KAF2872738.1"/>
    </source>
</evidence>
<proteinExistence type="predicted"/>
<name>A0A7C8M9H6_9PLEO</name>
<dbReference type="OrthoDB" id="5423696at2759"/>
<dbReference type="EMBL" id="JAADJZ010000009">
    <property type="protein sequence ID" value="KAF2872738.1"/>
    <property type="molecule type" value="Genomic_DNA"/>
</dbReference>
<protein>
    <submittedName>
        <fullName evidence="2">Uncharacterized protein</fullName>
    </submittedName>
</protein>
<feature type="region of interest" description="Disordered" evidence="1">
    <location>
        <begin position="640"/>
        <end position="664"/>
    </location>
</feature>
<keyword evidence="3" id="KW-1185">Reference proteome</keyword>
<dbReference type="AlphaFoldDB" id="A0A7C8M9H6"/>
<reference evidence="2 3" key="1">
    <citation type="submission" date="2020-01" db="EMBL/GenBank/DDBJ databases">
        <authorList>
            <consortium name="DOE Joint Genome Institute"/>
            <person name="Haridas S."/>
            <person name="Albert R."/>
            <person name="Binder M."/>
            <person name="Bloem J."/>
            <person name="Labutti K."/>
            <person name="Salamov A."/>
            <person name="Andreopoulos B."/>
            <person name="Baker S.E."/>
            <person name="Barry K."/>
            <person name="Bills G."/>
            <person name="Bluhm B.H."/>
            <person name="Cannon C."/>
            <person name="Castanera R."/>
            <person name="Culley D.E."/>
            <person name="Daum C."/>
            <person name="Ezra D."/>
            <person name="Gonzalez J.B."/>
            <person name="Henrissat B."/>
            <person name="Kuo A."/>
            <person name="Liang C."/>
            <person name="Lipzen A."/>
            <person name="Lutzoni F."/>
            <person name="Magnuson J."/>
            <person name="Mondo S."/>
            <person name="Nolan M."/>
            <person name="Ohm R."/>
            <person name="Pangilinan J."/>
            <person name="Park H.-J.H."/>
            <person name="Ramirez L."/>
            <person name="Alfaro M."/>
            <person name="Sun H."/>
            <person name="Tritt A."/>
            <person name="Yoshinaga Y."/>
            <person name="Zwiers L.-H.L."/>
            <person name="Turgeon B.G."/>
            <person name="Goodwin S.B."/>
            <person name="Spatafora J.W."/>
            <person name="Crous P.W."/>
            <person name="Grigoriev I.V."/>
        </authorList>
    </citation>
    <scope>NUCLEOTIDE SEQUENCE [LARGE SCALE GENOMIC DNA]</scope>
    <source>
        <strain evidence="2 3">CBS 611.86</strain>
    </source>
</reference>
<organism evidence="2 3">
    <name type="scientific">Massariosphaeria phaeospora</name>
    <dbReference type="NCBI Taxonomy" id="100035"/>
    <lineage>
        <taxon>Eukaryota</taxon>
        <taxon>Fungi</taxon>
        <taxon>Dikarya</taxon>
        <taxon>Ascomycota</taxon>
        <taxon>Pezizomycotina</taxon>
        <taxon>Dothideomycetes</taxon>
        <taxon>Pleosporomycetidae</taxon>
        <taxon>Pleosporales</taxon>
        <taxon>Pleosporales incertae sedis</taxon>
        <taxon>Massariosphaeria</taxon>
    </lineage>
</organism>
<sequence length="664" mass="73715">MALTFNVNAGPLSQVGIEILDLKSAYQLPSGAWGWWKSRERTESLTSILAINGAALAQTSSFNLDNYKRVRHDYGNIRGIVVQSELAQTVTLPKASTAVPEDPGQACLRALAAAILCLYGTETTTDLLRDLIPSYLLQRDLDDATISFDGPLLASLRDWVTSIAIEEDSDSTRDFLLRELTTKESNLTGIPMQELMNADLGQPSEIPFVLGVLRWTLTPQSQRKIQKYPTRSLRAWSMASCLSSLGFGVFPASYIAHDAADYDANAVEADEYAGNRNRPSKPPQFRPRITHMGGIPRLAFRHVSQAAELEHIWNTAFWQARTQYPTLANAKSTIADPKLFTSPSTYLKIPLARSSVETVPDVHWNLCALLNSNIRENNIAPLCSFLMTTFAPGTETDVDWDLGGIASALEVDYRHDQPNEKDHLPLMRNSYILKAIVLGTIYGICSNAIVSPGIKPGDDSAAILDIDVAVPEDIARHSCTDLMCTWASELGSACFLDQPKSLTSSFSHNKWYNLIFQVLIGWEAIPPVKVDHFRTPYGVQANGLALLSDFAVRPNIAAKTFTLFHLFRGGFINFPVDEHGTVRCSDARDHMKPFSRNIDASDTKDISFAKQGILSSSHDKLRADIEPYWESDPRSIILRRQRDNNYTGHQLDKRELNGPTKKAM</sequence>